<evidence type="ECO:0000313" key="3">
    <source>
        <dbReference type="Proteomes" id="UP000184063"/>
    </source>
</evidence>
<protein>
    <submittedName>
        <fullName evidence="2">Uncharacterized protein</fullName>
    </submittedName>
</protein>
<dbReference type="Proteomes" id="UP000184063">
    <property type="component" value="Unassembled WGS sequence"/>
</dbReference>
<dbReference type="EMBL" id="KV878239">
    <property type="protein sequence ID" value="OJZ88822.1"/>
    <property type="molecule type" value="Genomic_DNA"/>
</dbReference>
<accession>A0A1M3TQI0</accession>
<evidence type="ECO:0000313" key="2">
    <source>
        <dbReference type="EMBL" id="OJZ88822.1"/>
    </source>
</evidence>
<feature type="compositionally biased region" description="Basic and acidic residues" evidence="1">
    <location>
        <begin position="1"/>
        <end position="11"/>
    </location>
</feature>
<gene>
    <name evidence="2" type="ORF">ASPFODRAFT_44591</name>
</gene>
<evidence type="ECO:0000256" key="1">
    <source>
        <dbReference type="SAM" id="MobiDB-lite"/>
    </source>
</evidence>
<sequence length="50" mass="5867">MMDKEGNHETDEVGNPKQMYETKNQAITIRDLGVEVHCWCKVRWDDEAKS</sequence>
<dbReference type="AlphaFoldDB" id="A0A1M3TQI0"/>
<reference evidence="3" key="1">
    <citation type="journal article" date="2017" name="Genome Biol.">
        <title>Comparative genomics reveals high biological diversity and specific adaptations in the industrially and medically important fungal genus Aspergillus.</title>
        <authorList>
            <person name="de Vries R.P."/>
            <person name="Riley R."/>
            <person name="Wiebenga A."/>
            <person name="Aguilar-Osorio G."/>
            <person name="Amillis S."/>
            <person name="Uchima C.A."/>
            <person name="Anderluh G."/>
            <person name="Asadollahi M."/>
            <person name="Askin M."/>
            <person name="Barry K."/>
            <person name="Battaglia E."/>
            <person name="Bayram O."/>
            <person name="Benocci T."/>
            <person name="Braus-Stromeyer S.A."/>
            <person name="Caldana C."/>
            <person name="Canovas D."/>
            <person name="Cerqueira G.C."/>
            <person name="Chen F."/>
            <person name="Chen W."/>
            <person name="Choi C."/>
            <person name="Clum A."/>
            <person name="Dos Santos R.A."/>
            <person name="Damasio A.R."/>
            <person name="Diallinas G."/>
            <person name="Emri T."/>
            <person name="Fekete E."/>
            <person name="Flipphi M."/>
            <person name="Freyberg S."/>
            <person name="Gallo A."/>
            <person name="Gournas C."/>
            <person name="Habgood R."/>
            <person name="Hainaut M."/>
            <person name="Harispe M.L."/>
            <person name="Henrissat B."/>
            <person name="Hilden K.S."/>
            <person name="Hope R."/>
            <person name="Hossain A."/>
            <person name="Karabika E."/>
            <person name="Karaffa L."/>
            <person name="Karanyi Z."/>
            <person name="Krasevec N."/>
            <person name="Kuo A."/>
            <person name="Kusch H."/>
            <person name="LaButti K."/>
            <person name="Lagendijk E.L."/>
            <person name="Lapidus A."/>
            <person name="Levasseur A."/>
            <person name="Lindquist E."/>
            <person name="Lipzen A."/>
            <person name="Logrieco A.F."/>
            <person name="MacCabe A."/>
            <person name="Maekelae M.R."/>
            <person name="Malavazi I."/>
            <person name="Melin P."/>
            <person name="Meyer V."/>
            <person name="Mielnichuk N."/>
            <person name="Miskei M."/>
            <person name="Molnar A.P."/>
            <person name="Mule G."/>
            <person name="Ngan C.Y."/>
            <person name="Orejas M."/>
            <person name="Orosz E."/>
            <person name="Ouedraogo J.P."/>
            <person name="Overkamp K.M."/>
            <person name="Park H.-S."/>
            <person name="Perrone G."/>
            <person name="Piumi F."/>
            <person name="Punt P.J."/>
            <person name="Ram A.F."/>
            <person name="Ramon A."/>
            <person name="Rauscher S."/>
            <person name="Record E."/>
            <person name="Riano-Pachon D.M."/>
            <person name="Robert V."/>
            <person name="Roehrig J."/>
            <person name="Ruller R."/>
            <person name="Salamov A."/>
            <person name="Salih N.S."/>
            <person name="Samson R.A."/>
            <person name="Sandor E."/>
            <person name="Sanguinetti M."/>
            <person name="Schuetze T."/>
            <person name="Sepcic K."/>
            <person name="Shelest E."/>
            <person name="Sherlock G."/>
            <person name="Sophianopoulou V."/>
            <person name="Squina F.M."/>
            <person name="Sun H."/>
            <person name="Susca A."/>
            <person name="Todd R.B."/>
            <person name="Tsang A."/>
            <person name="Unkles S.E."/>
            <person name="van de Wiele N."/>
            <person name="van Rossen-Uffink D."/>
            <person name="Oliveira J.V."/>
            <person name="Vesth T.C."/>
            <person name="Visser J."/>
            <person name="Yu J.-H."/>
            <person name="Zhou M."/>
            <person name="Andersen M.R."/>
            <person name="Archer D.B."/>
            <person name="Baker S.E."/>
            <person name="Benoit I."/>
            <person name="Brakhage A.A."/>
            <person name="Braus G.H."/>
            <person name="Fischer R."/>
            <person name="Frisvad J.C."/>
            <person name="Goldman G.H."/>
            <person name="Houbraken J."/>
            <person name="Oakley B."/>
            <person name="Pocsi I."/>
            <person name="Scazzocchio C."/>
            <person name="Seiboth B."/>
            <person name="vanKuyk P.A."/>
            <person name="Wortman J."/>
            <person name="Dyer P.S."/>
            <person name="Grigoriev I.V."/>
        </authorList>
    </citation>
    <scope>NUCLEOTIDE SEQUENCE [LARGE SCALE GENOMIC DNA]</scope>
    <source>
        <strain evidence="3">CBS 106.47</strain>
    </source>
</reference>
<feature type="region of interest" description="Disordered" evidence="1">
    <location>
        <begin position="1"/>
        <end position="20"/>
    </location>
</feature>
<organism evidence="2 3">
    <name type="scientific">Aspergillus luchuensis (strain CBS 106.47)</name>
    <dbReference type="NCBI Taxonomy" id="1137211"/>
    <lineage>
        <taxon>Eukaryota</taxon>
        <taxon>Fungi</taxon>
        <taxon>Dikarya</taxon>
        <taxon>Ascomycota</taxon>
        <taxon>Pezizomycotina</taxon>
        <taxon>Eurotiomycetes</taxon>
        <taxon>Eurotiomycetidae</taxon>
        <taxon>Eurotiales</taxon>
        <taxon>Aspergillaceae</taxon>
        <taxon>Aspergillus</taxon>
        <taxon>Aspergillus subgen. Circumdati</taxon>
    </lineage>
</organism>
<proteinExistence type="predicted"/>
<dbReference type="VEuPathDB" id="FungiDB:ASPFODRAFT_44591"/>
<name>A0A1M3TQI0_ASPLC</name>